<dbReference type="Pfam" id="PF04480">
    <property type="entry name" value="DUF559"/>
    <property type="match status" value="1"/>
</dbReference>
<dbReference type="PANTHER" id="PTHR38590:SF1">
    <property type="entry name" value="BLL0828 PROTEIN"/>
    <property type="match status" value="1"/>
</dbReference>
<dbReference type="AlphaFoldDB" id="A0A5J6MTY0"/>
<evidence type="ECO:0000259" key="1">
    <source>
        <dbReference type="Pfam" id="PF04480"/>
    </source>
</evidence>
<accession>A0A5J6MTY0</accession>
<dbReference type="OrthoDB" id="9798754at2"/>
<dbReference type="KEGG" id="hadh:FRZ61_07180"/>
<dbReference type="Gene3D" id="3.40.960.10">
    <property type="entry name" value="VSR Endonuclease"/>
    <property type="match status" value="1"/>
</dbReference>
<dbReference type="RefSeq" id="WP_151115015.1">
    <property type="nucleotide sequence ID" value="NZ_CP042582.1"/>
</dbReference>
<sequence>MFGDIENARRLPKGATDAERKLWSALRQRQIGGFKFRRQVPIGDFVADFACLHARLVIEVDGGQHDVEREKDAARTARLNARGYRVIRFWNNDVLTNLDGVVRTIVTALHDHPPPQPPPQGGR</sequence>
<proteinExistence type="predicted"/>
<evidence type="ECO:0000313" key="3">
    <source>
        <dbReference type="Proteomes" id="UP000325797"/>
    </source>
</evidence>
<protein>
    <recommendedName>
        <fullName evidence="1">DUF559 domain-containing protein</fullName>
    </recommendedName>
</protein>
<reference evidence="2 3" key="1">
    <citation type="submission" date="2019-08" db="EMBL/GenBank/DDBJ databases">
        <title>Hyperibacter terrae gen. nov., sp. nov. and Hyperibacter viscosus sp. nov., two new members in the family Rhodospirillaceae isolated from the rhizosphere of Hypericum perforatum.</title>
        <authorList>
            <person name="Noviana Z."/>
        </authorList>
    </citation>
    <scope>NUCLEOTIDE SEQUENCE [LARGE SCALE GENOMIC DNA]</scope>
    <source>
        <strain evidence="2 3">R5959</strain>
    </source>
</reference>
<evidence type="ECO:0000313" key="2">
    <source>
        <dbReference type="EMBL" id="QEX20799.1"/>
    </source>
</evidence>
<dbReference type="PANTHER" id="PTHR38590">
    <property type="entry name" value="BLL0828 PROTEIN"/>
    <property type="match status" value="1"/>
</dbReference>
<gene>
    <name evidence="2" type="ORF">FRZ61_07180</name>
</gene>
<feature type="domain" description="DUF559" evidence="1">
    <location>
        <begin position="6"/>
        <end position="109"/>
    </location>
</feature>
<keyword evidence="3" id="KW-1185">Reference proteome</keyword>
<dbReference type="Proteomes" id="UP000325797">
    <property type="component" value="Chromosome"/>
</dbReference>
<dbReference type="InterPro" id="IPR047216">
    <property type="entry name" value="Endonuclease_DUF559_bact"/>
</dbReference>
<dbReference type="InterPro" id="IPR011335">
    <property type="entry name" value="Restrct_endonuc-II-like"/>
</dbReference>
<dbReference type="CDD" id="cd01038">
    <property type="entry name" value="Endonuclease_DUF559"/>
    <property type="match status" value="1"/>
</dbReference>
<organism evidence="2 3">
    <name type="scientific">Hypericibacter adhaerens</name>
    <dbReference type="NCBI Taxonomy" id="2602016"/>
    <lineage>
        <taxon>Bacteria</taxon>
        <taxon>Pseudomonadati</taxon>
        <taxon>Pseudomonadota</taxon>
        <taxon>Alphaproteobacteria</taxon>
        <taxon>Rhodospirillales</taxon>
        <taxon>Dongiaceae</taxon>
        <taxon>Hypericibacter</taxon>
    </lineage>
</organism>
<dbReference type="EMBL" id="CP042582">
    <property type="protein sequence ID" value="QEX20799.1"/>
    <property type="molecule type" value="Genomic_DNA"/>
</dbReference>
<dbReference type="SUPFAM" id="SSF52980">
    <property type="entry name" value="Restriction endonuclease-like"/>
    <property type="match status" value="1"/>
</dbReference>
<dbReference type="InterPro" id="IPR007569">
    <property type="entry name" value="DUF559"/>
</dbReference>
<name>A0A5J6MTY0_9PROT</name>